<dbReference type="InterPro" id="IPR023376">
    <property type="entry name" value="YqcC-like_dom"/>
</dbReference>
<dbReference type="Gene3D" id="1.20.1440.40">
    <property type="entry name" value="YqcC-like"/>
    <property type="match status" value="1"/>
</dbReference>
<accession>A0ABP9S3R4</accession>
<evidence type="ECO:0000313" key="3">
    <source>
        <dbReference type="Proteomes" id="UP001501600"/>
    </source>
</evidence>
<keyword evidence="3" id="KW-1185">Reference proteome</keyword>
<dbReference type="PANTHER" id="PTHR39586">
    <property type="entry name" value="CYTOPLASMIC PROTEIN-RELATED"/>
    <property type="match status" value="1"/>
</dbReference>
<dbReference type="InterPro" id="IPR007384">
    <property type="entry name" value="UCP006257"/>
</dbReference>
<protein>
    <submittedName>
        <fullName evidence="2">YqcC family protein</fullName>
    </submittedName>
</protein>
<name>A0ABP9S3R4_9GAMM</name>
<dbReference type="EMBL" id="BAABLF010000008">
    <property type="protein sequence ID" value="GAA5190536.1"/>
    <property type="molecule type" value="Genomic_DNA"/>
</dbReference>
<feature type="domain" description="YqcC-like" evidence="1">
    <location>
        <begin position="13"/>
        <end position="106"/>
    </location>
</feature>
<dbReference type="InterPro" id="IPR036814">
    <property type="entry name" value="YqcC-like_sf"/>
</dbReference>
<evidence type="ECO:0000259" key="1">
    <source>
        <dbReference type="Pfam" id="PF04287"/>
    </source>
</evidence>
<dbReference type="Proteomes" id="UP001501600">
    <property type="component" value="Unassembled WGS sequence"/>
</dbReference>
<dbReference type="PANTHER" id="PTHR39586:SF1">
    <property type="entry name" value="CYTOPLASMIC PROTEIN"/>
    <property type="match status" value="1"/>
</dbReference>
<dbReference type="Pfam" id="PF04287">
    <property type="entry name" value="DUF446"/>
    <property type="match status" value="1"/>
</dbReference>
<dbReference type="RefSeq" id="WP_345316474.1">
    <property type="nucleotide sequence ID" value="NZ_BAABLF010000008.1"/>
</dbReference>
<reference evidence="3" key="1">
    <citation type="journal article" date="2019" name="Int. J. Syst. Evol. Microbiol.">
        <title>The Global Catalogue of Microorganisms (GCM) 10K type strain sequencing project: providing services to taxonomists for standard genome sequencing and annotation.</title>
        <authorList>
            <consortium name="The Broad Institute Genomics Platform"/>
            <consortium name="The Broad Institute Genome Sequencing Center for Infectious Disease"/>
            <person name="Wu L."/>
            <person name="Ma J."/>
        </authorList>
    </citation>
    <scope>NUCLEOTIDE SEQUENCE [LARGE SCALE GENOMIC DNA]</scope>
    <source>
        <strain evidence="3">JCM 18720</strain>
    </source>
</reference>
<dbReference type="PIRSF" id="PIRSF006257">
    <property type="entry name" value="UCP006257"/>
    <property type="match status" value="1"/>
</dbReference>
<gene>
    <name evidence="2" type="ORF">GCM10025772_15420</name>
</gene>
<evidence type="ECO:0000313" key="2">
    <source>
        <dbReference type="EMBL" id="GAA5190536.1"/>
    </source>
</evidence>
<dbReference type="SUPFAM" id="SSF158452">
    <property type="entry name" value="YqcC-like"/>
    <property type="match status" value="1"/>
</dbReference>
<comment type="caution">
    <text evidence="2">The sequence shown here is derived from an EMBL/GenBank/DDBJ whole genome shotgun (WGS) entry which is preliminary data.</text>
</comment>
<sequence length="114" mass="12824">MTSDGSEALYHAVADQLLVLERLMREAELWQAAPPDAAALASPLPFCVDTLRFEQWLQFLFVPRMRLLVAERRSLPTAIALKPMAEEAFRNHPQCQLLIAHLGRLDLCLSQGGR</sequence>
<organism evidence="2 3">
    <name type="scientific">Ferrimonas gelatinilytica</name>
    <dbReference type="NCBI Taxonomy" id="1255257"/>
    <lineage>
        <taxon>Bacteria</taxon>
        <taxon>Pseudomonadati</taxon>
        <taxon>Pseudomonadota</taxon>
        <taxon>Gammaproteobacteria</taxon>
        <taxon>Alteromonadales</taxon>
        <taxon>Ferrimonadaceae</taxon>
        <taxon>Ferrimonas</taxon>
    </lineage>
</organism>
<proteinExistence type="predicted"/>